<organism evidence="2 3">
    <name type="scientific">Rubus argutus</name>
    <name type="common">Southern blackberry</name>
    <dbReference type="NCBI Taxonomy" id="59490"/>
    <lineage>
        <taxon>Eukaryota</taxon>
        <taxon>Viridiplantae</taxon>
        <taxon>Streptophyta</taxon>
        <taxon>Embryophyta</taxon>
        <taxon>Tracheophyta</taxon>
        <taxon>Spermatophyta</taxon>
        <taxon>Magnoliopsida</taxon>
        <taxon>eudicotyledons</taxon>
        <taxon>Gunneridae</taxon>
        <taxon>Pentapetalae</taxon>
        <taxon>rosids</taxon>
        <taxon>fabids</taxon>
        <taxon>Rosales</taxon>
        <taxon>Rosaceae</taxon>
        <taxon>Rosoideae</taxon>
        <taxon>Rosoideae incertae sedis</taxon>
        <taxon>Rubus</taxon>
    </lineage>
</organism>
<dbReference type="Proteomes" id="UP001457282">
    <property type="component" value="Unassembled WGS sequence"/>
</dbReference>
<name>A0AAW1WZQ2_RUBAR</name>
<dbReference type="EMBL" id="JBEDUW010000005">
    <property type="protein sequence ID" value="KAK9930091.1"/>
    <property type="molecule type" value="Genomic_DNA"/>
</dbReference>
<comment type="caution">
    <text evidence="2">The sequence shown here is derived from an EMBL/GenBank/DDBJ whole genome shotgun (WGS) entry which is preliminary data.</text>
</comment>
<proteinExistence type="predicted"/>
<evidence type="ECO:0000313" key="3">
    <source>
        <dbReference type="Proteomes" id="UP001457282"/>
    </source>
</evidence>
<accession>A0AAW1WZQ2</accession>
<keyword evidence="3" id="KW-1185">Reference proteome</keyword>
<sequence length="118" mass="12843">MQFHNLAHPNSISPPHGLTNPFTKPPANHKSIHHEFQLHSKPAAARASLHTVPSTTDAHRCWLIDPRRHRARALCSPCLCTSSSTVDSRSDPVLNDAVSNPIFPCVATRSPNSSPSSL</sequence>
<gene>
    <name evidence="2" type="ORF">M0R45_027148</name>
</gene>
<feature type="region of interest" description="Disordered" evidence="1">
    <location>
        <begin position="1"/>
        <end position="31"/>
    </location>
</feature>
<reference evidence="2 3" key="1">
    <citation type="journal article" date="2023" name="G3 (Bethesda)">
        <title>A chromosome-length genome assembly and annotation of blackberry (Rubus argutus, cv. 'Hillquist').</title>
        <authorList>
            <person name="Bruna T."/>
            <person name="Aryal R."/>
            <person name="Dudchenko O."/>
            <person name="Sargent D.J."/>
            <person name="Mead D."/>
            <person name="Buti M."/>
            <person name="Cavallini A."/>
            <person name="Hytonen T."/>
            <person name="Andres J."/>
            <person name="Pham M."/>
            <person name="Weisz D."/>
            <person name="Mascagni F."/>
            <person name="Usai G."/>
            <person name="Natali L."/>
            <person name="Bassil N."/>
            <person name="Fernandez G.E."/>
            <person name="Lomsadze A."/>
            <person name="Armour M."/>
            <person name="Olukolu B."/>
            <person name="Poorten T."/>
            <person name="Britton C."/>
            <person name="Davik J."/>
            <person name="Ashrafi H."/>
            <person name="Aiden E.L."/>
            <person name="Borodovsky M."/>
            <person name="Worthington M."/>
        </authorList>
    </citation>
    <scope>NUCLEOTIDE SEQUENCE [LARGE SCALE GENOMIC DNA]</scope>
    <source>
        <strain evidence="2">PI 553951</strain>
    </source>
</reference>
<protein>
    <submittedName>
        <fullName evidence="2">Uncharacterized protein</fullName>
    </submittedName>
</protein>
<evidence type="ECO:0000256" key="1">
    <source>
        <dbReference type="SAM" id="MobiDB-lite"/>
    </source>
</evidence>
<dbReference type="AlphaFoldDB" id="A0AAW1WZQ2"/>
<evidence type="ECO:0000313" key="2">
    <source>
        <dbReference type="EMBL" id="KAK9930091.1"/>
    </source>
</evidence>